<dbReference type="InterPro" id="IPR053807">
    <property type="entry name" value="LppM"/>
</dbReference>
<dbReference type="Proteomes" id="UP001589783">
    <property type="component" value="Unassembled WGS sequence"/>
</dbReference>
<keyword evidence="2" id="KW-0472">Membrane</keyword>
<keyword evidence="2" id="KW-0812">Transmembrane</keyword>
<evidence type="ECO:0000256" key="1">
    <source>
        <dbReference type="SAM" id="MobiDB-lite"/>
    </source>
</evidence>
<keyword evidence="2" id="KW-1133">Transmembrane helix</keyword>
<evidence type="ECO:0000313" key="4">
    <source>
        <dbReference type="EMBL" id="MFC0313810.1"/>
    </source>
</evidence>
<gene>
    <name evidence="4" type="ORF">ACFFJD_02940</name>
</gene>
<dbReference type="RefSeq" id="WP_382360677.1">
    <property type="nucleotide sequence ID" value="NZ_JBHLWV010000011.1"/>
</dbReference>
<feature type="region of interest" description="Disordered" evidence="1">
    <location>
        <begin position="78"/>
        <end position="100"/>
    </location>
</feature>
<sequence>MPSLPRPRAARRYPALFGVVLLALTGLLSGCMTRSETVGDQFSGFVIVAASPETGPAAPAFDVPASLAGAIRVTPFPNEFDSSDQKQQAPDDQQASPLGKVGSRLTYTDLTAGQFSQLGDIISSALDAGATIDLSATRSGDIVRMRGAATLTDLAPTMYYVAITVDFAGPVVATNGTRAGEASVTWTPQPGQTAEFNADVEYADPATAALPSWAWFLVLVCLAIVVTVAALAYRFRDRTARYAAPRTASTRGAKRRHTTDRAATDPAETTATTDTEEPAPAE</sequence>
<reference evidence="4 5" key="1">
    <citation type="submission" date="2024-09" db="EMBL/GenBank/DDBJ databases">
        <authorList>
            <person name="Sun Q."/>
            <person name="Mori K."/>
        </authorList>
    </citation>
    <scope>NUCLEOTIDE SEQUENCE [LARGE SCALE GENOMIC DNA]</scope>
    <source>
        <strain evidence="4 5">CCM 7957</strain>
    </source>
</reference>
<comment type="caution">
    <text evidence="4">The sequence shown here is derived from an EMBL/GenBank/DDBJ whole genome shotgun (WGS) entry which is preliminary data.</text>
</comment>
<feature type="compositionally biased region" description="Low complexity" evidence="1">
    <location>
        <begin position="264"/>
        <end position="273"/>
    </location>
</feature>
<feature type="transmembrane region" description="Helical" evidence="2">
    <location>
        <begin position="213"/>
        <end position="233"/>
    </location>
</feature>
<evidence type="ECO:0000259" key="3">
    <source>
        <dbReference type="Pfam" id="PF21946"/>
    </source>
</evidence>
<evidence type="ECO:0000256" key="2">
    <source>
        <dbReference type="SAM" id="Phobius"/>
    </source>
</evidence>
<name>A0ABV6H6D5_9ACTN</name>
<feature type="compositionally biased region" description="Low complexity" evidence="1">
    <location>
        <begin position="85"/>
        <end position="97"/>
    </location>
</feature>
<keyword evidence="5" id="KW-1185">Reference proteome</keyword>
<accession>A0ABV6H6D5</accession>
<dbReference type="PROSITE" id="PS51257">
    <property type="entry name" value="PROKAR_LIPOPROTEIN"/>
    <property type="match status" value="1"/>
</dbReference>
<feature type="domain" description="LppM" evidence="3">
    <location>
        <begin position="40"/>
        <end position="202"/>
    </location>
</feature>
<evidence type="ECO:0000313" key="5">
    <source>
        <dbReference type="Proteomes" id="UP001589783"/>
    </source>
</evidence>
<organism evidence="4 5">
    <name type="scientific">Gordonia phosphorivorans</name>
    <dbReference type="NCBI Taxonomy" id="1056982"/>
    <lineage>
        <taxon>Bacteria</taxon>
        <taxon>Bacillati</taxon>
        <taxon>Actinomycetota</taxon>
        <taxon>Actinomycetes</taxon>
        <taxon>Mycobacteriales</taxon>
        <taxon>Gordoniaceae</taxon>
        <taxon>Gordonia</taxon>
    </lineage>
</organism>
<proteinExistence type="predicted"/>
<feature type="region of interest" description="Disordered" evidence="1">
    <location>
        <begin position="245"/>
        <end position="282"/>
    </location>
</feature>
<dbReference type="EMBL" id="JBHLWV010000011">
    <property type="protein sequence ID" value="MFC0313810.1"/>
    <property type="molecule type" value="Genomic_DNA"/>
</dbReference>
<protein>
    <submittedName>
        <fullName evidence="4">LppM family (Lipo)protein</fullName>
    </submittedName>
</protein>
<dbReference type="Pfam" id="PF21946">
    <property type="entry name" value="LppM"/>
    <property type="match status" value="1"/>
</dbReference>